<dbReference type="InterPro" id="IPR012340">
    <property type="entry name" value="NA-bd_OB-fold"/>
</dbReference>
<accession>A0A2U1S894</accession>
<dbReference type="SUPFAM" id="SSF50249">
    <property type="entry name" value="Nucleic acid-binding proteins"/>
    <property type="match status" value="1"/>
</dbReference>
<dbReference type="Gene3D" id="2.40.50.140">
    <property type="entry name" value="Nucleic acid-binding proteins"/>
    <property type="match status" value="1"/>
</dbReference>
<reference evidence="1 2" key="1">
    <citation type="submission" date="2017-03" db="EMBL/GenBank/DDBJ databases">
        <title>Genome sequence of Methanobrevibacter wosei.</title>
        <authorList>
            <person name="Poehlein A."/>
            <person name="Seedorf H."/>
            <person name="Daniel R."/>
        </authorList>
    </citation>
    <scope>NUCLEOTIDE SEQUENCE [LARGE SCALE GENOMIC DNA]</scope>
    <source>
        <strain evidence="1 2">DSM 11979</strain>
    </source>
</reference>
<proteinExistence type="predicted"/>
<keyword evidence="2" id="KW-1185">Reference proteome</keyword>
<evidence type="ECO:0000313" key="2">
    <source>
        <dbReference type="Proteomes" id="UP000245577"/>
    </source>
</evidence>
<dbReference type="RefSeq" id="WP_116669913.1">
    <property type="nucleotide sequence ID" value="NZ_MZGU01000004.1"/>
</dbReference>
<evidence type="ECO:0000313" key="1">
    <source>
        <dbReference type="EMBL" id="PWB86284.1"/>
    </source>
</evidence>
<dbReference type="OrthoDB" id="78197at2157"/>
<gene>
    <name evidence="1" type="ORF">MBBWO_11390</name>
</gene>
<name>A0A2U1S894_9EURY</name>
<dbReference type="SUPFAM" id="SSF48452">
    <property type="entry name" value="TPR-like"/>
    <property type="match status" value="1"/>
</dbReference>
<sequence>MEEDIKTQLKKAKAIYQKKKHDEAEKIYKAAYDEDPEAFTIWDRRFYAWALYHLHIKNPSSEEELVKSCELISELLIQEDTNKVKVCAYTTSMLKIINYFKDNAYECLKWLDMLNPKLLNSNPKSMNRNGRISKFYSDKEKWYSLKTKHLLDMGEYEETIKFADEALNELDEFVNNSDIWFKWRIAIANKELDNYDVALKYLEDIINSKNDWFIFKELAEIYSLTEDYDSALKYAMDAALAKGDIKYKINLYRLLDEIFIAKDMDEDSDKIVKLIEAIEDDENFVEIEKELKERWVEIKFNNQQRSYGTISNILGHGKAGFIKADDGESYYFSIYEIQGDKSKVKEGDYVSFFLEESFDKKKNKKTLNAVNINIVDF</sequence>
<dbReference type="InterPro" id="IPR011990">
    <property type="entry name" value="TPR-like_helical_dom_sf"/>
</dbReference>
<evidence type="ECO:0008006" key="3">
    <source>
        <dbReference type="Google" id="ProtNLM"/>
    </source>
</evidence>
<comment type="caution">
    <text evidence="1">The sequence shown here is derived from an EMBL/GenBank/DDBJ whole genome shotgun (WGS) entry which is preliminary data.</text>
</comment>
<dbReference type="Proteomes" id="UP000245577">
    <property type="component" value="Unassembled WGS sequence"/>
</dbReference>
<organism evidence="1 2">
    <name type="scientific">Methanobrevibacter woesei</name>
    <dbReference type="NCBI Taxonomy" id="190976"/>
    <lineage>
        <taxon>Archaea</taxon>
        <taxon>Methanobacteriati</taxon>
        <taxon>Methanobacteriota</taxon>
        <taxon>Methanomada group</taxon>
        <taxon>Methanobacteria</taxon>
        <taxon>Methanobacteriales</taxon>
        <taxon>Methanobacteriaceae</taxon>
        <taxon>Methanobrevibacter</taxon>
    </lineage>
</organism>
<dbReference type="EMBL" id="MZGU01000004">
    <property type="protein sequence ID" value="PWB86284.1"/>
    <property type="molecule type" value="Genomic_DNA"/>
</dbReference>
<protein>
    <recommendedName>
        <fullName evidence="3">Tetratricopeptide repeat protein</fullName>
    </recommendedName>
</protein>
<dbReference type="AlphaFoldDB" id="A0A2U1S894"/>
<dbReference type="Gene3D" id="1.25.40.10">
    <property type="entry name" value="Tetratricopeptide repeat domain"/>
    <property type="match status" value="1"/>
</dbReference>